<dbReference type="Proteomes" id="UP000014500">
    <property type="component" value="Unassembled WGS sequence"/>
</dbReference>
<keyword evidence="9" id="KW-1185">Reference proteome</keyword>
<dbReference type="InterPro" id="IPR039262">
    <property type="entry name" value="DTWD2/TAPT"/>
</dbReference>
<keyword evidence="2" id="KW-0808">Transferase</keyword>
<dbReference type="AlphaFoldDB" id="T1JFS3"/>
<dbReference type="EC" id="2.5.1.25" evidence="1"/>
<keyword evidence="4" id="KW-0819">tRNA processing</keyword>
<accession>T1JFS3</accession>
<name>T1JFS3_STRMM</name>
<evidence type="ECO:0000256" key="1">
    <source>
        <dbReference type="ARBA" id="ARBA00012386"/>
    </source>
</evidence>
<evidence type="ECO:0000259" key="7">
    <source>
        <dbReference type="SMART" id="SM01144"/>
    </source>
</evidence>
<evidence type="ECO:0000313" key="9">
    <source>
        <dbReference type="Proteomes" id="UP000014500"/>
    </source>
</evidence>
<dbReference type="PANTHER" id="PTHR21392:SF0">
    <property type="entry name" value="TRNA-URIDINE AMINOCARBOXYPROPYLTRANSFERASE 2"/>
    <property type="match status" value="1"/>
</dbReference>
<protein>
    <recommendedName>
        <fullName evidence="1">tRNA-uridine aminocarboxypropyltransferase</fullName>
        <ecNumber evidence="1">2.5.1.25</ecNumber>
    </recommendedName>
</protein>
<dbReference type="EnsemblMetazoa" id="SMAR012688-RA">
    <property type="protein sequence ID" value="SMAR012688-PA"/>
    <property type="gene ID" value="SMAR012688"/>
</dbReference>
<evidence type="ECO:0000256" key="6">
    <source>
        <dbReference type="ARBA" id="ARBA00048718"/>
    </source>
</evidence>
<reference evidence="9" key="1">
    <citation type="submission" date="2011-05" db="EMBL/GenBank/DDBJ databases">
        <authorList>
            <person name="Richards S.R."/>
            <person name="Qu J."/>
            <person name="Jiang H."/>
            <person name="Jhangiani S.N."/>
            <person name="Agravi P."/>
            <person name="Goodspeed R."/>
            <person name="Gross S."/>
            <person name="Mandapat C."/>
            <person name="Jackson L."/>
            <person name="Mathew T."/>
            <person name="Pu L."/>
            <person name="Thornton R."/>
            <person name="Saada N."/>
            <person name="Wilczek-Boney K.B."/>
            <person name="Lee S."/>
            <person name="Kovar C."/>
            <person name="Wu Y."/>
            <person name="Scherer S.E."/>
            <person name="Worley K.C."/>
            <person name="Muzny D.M."/>
            <person name="Gibbs R."/>
        </authorList>
    </citation>
    <scope>NUCLEOTIDE SEQUENCE</scope>
    <source>
        <strain evidence="9">Brora</strain>
    </source>
</reference>
<evidence type="ECO:0000256" key="5">
    <source>
        <dbReference type="ARBA" id="ARBA00034489"/>
    </source>
</evidence>
<dbReference type="PANTHER" id="PTHR21392">
    <property type="entry name" value="TRNA-URIDINE AMINOCARBOXYPROPYLTRANSFERASE 2"/>
    <property type="match status" value="1"/>
</dbReference>
<dbReference type="STRING" id="126957.T1JFS3"/>
<dbReference type="eggNOG" id="KOG4382">
    <property type="taxonomic scope" value="Eukaryota"/>
</dbReference>
<evidence type="ECO:0000256" key="3">
    <source>
        <dbReference type="ARBA" id="ARBA00022691"/>
    </source>
</evidence>
<dbReference type="SMART" id="SM01144">
    <property type="entry name" value="DTW"/>
    <property type="match status" value="1"/>
</dbReference>
<keyword evidence="3" id="KW-0949">S-adenosyl-L-methionine</keyword>
<evidence type="ECO:0000256" key="4">
    <source>
        <dbReference type="ARBA" id="ARBA00022694"/>
    </source>
</evidence>
<dbReference type="GO" id="GO:0008033">
    <property type="term" value="P:tRNA processing"/>
    <property type="evidence" value="ECO:0007669"/>
    <property type="project" value="UniProtKB-KW"/>
</dbReference>
<proteinExistence type="inferred from homology"/>
<dbReference type="EMBL" id="JH432185">
    <property type="status" value="NOT_ANNOTATED_CDS"/>
    <property type="molecule type" value="Genomic_DNA"/>
</dbReference>
<organism evidence="8 9">
    <name type="scientific">Strigamia maritima</name>
    <name type="common">European centipede</name>
    <name type="synonym">Geophilus maritimus</name>
    <dbReference type="NCBI Taxonomy" id="126957"/>
    <lineage>
        <taxon>Eukaryota</taxon>
        <taxon>Metazoa</taxon>
        <taxon>Ecdysozoa</taxon>
        <taxon>Arthropoda</taxon>
        <taxon>Myriapoda</taxon>
        <taxon>Chilopoda</taxon>
        <taxon>Pleurostigmophora</taxon>
        <taxon>Geophilomorpha</taxon>
        <taxon>Linotaeniidae</taxon>
        <taxon>Strigamia</taxon>
    </lineage>
</organism>
<dbReference type="HOGENOM" id="CLU_066458_3_0_1"/>
<dbReference type="Pfam" id="PF03942">
    <property type="entry name" value="DTW"/>
    <property type="match status" value="1"/>
</dbReference>
<dbReference type="OMA" id="GTWRKAF"/>
<dbReference type="PhylomeDB" id="T1JFS3"/>
<evidence type="ECO:0000256" key="2">
    <source>
        <dbReference type="ARBA" id="ARBA00022679"/>
    </source>
</evidence>
<evidence type="ECO:0000313" key="8">
    <source>
        <dbReference type="EnsemblMetazoa" id="SMAR012688-PA"/>
    </source>
</evidence>
<comment type="similarity">
    <text evidence="5">Belongs to the TDD superfamily. DTWD2 family.</text>
</comment>
<dbReference type="InterPro" id="IPR005636">
    <property type="entry name" value="DTW"/>
</dbReference>
<comment type="catalytic activity">
    <reaction evidence="6">
        <text>a uridine in tRNA + S-adenosyl-L-methionine = a 3-[(3S)-3-amino-3-carboxypropyl]uridine in tRNA + S-methyl-5'-thioadenosine + H(+)</text>
        <dbReference type="Rhea" id="RHEA:62432"/>
        <dbReference type="Rhea" id="RHEA-COMP:13339"/>
        <dbReference type="Rhea" id="RHEA-COMP:16092"/>
        <dbReference type="ChEBI" id="CHEBI:15378"/>
        <dbReference type="ChEBI" id="CHEBI:17509"/>
        <dbReference type="ChEBI" id="CHEBI:59789"/>
        <dbReference type="ChEBI" id="CHEBI:65315"/>
        <dbReference type="ChEBI" id="CHEBI:82930"/>
        <dbReference type="EC" id="2.5.1.25"/>
    </reaction>
</comment>
<sequence length="238" mass="26930">MTEEEELFDELVRDFAALPADPPIKRDICLRCCRPVSVCWCFYLPDEPVVTRSTVIILQHPSEEKRCLRTAPILLAALARGKCHIVHGRKFTTSKSALLENVLTCRHSLLLFPGPDAVDVADVPRNCTYNLILLDGTWAQARSIYHTNPSLQRLRQVKLCHAGVSEYVIRTQPDDNCLSTVESAALALAYLENDPSIRDTLLRPLQALCNFQLQHGAVEHQSKEFLFQNGKIKRKKKK</sequence>
<dbReference type="GO" id="GO:0016432">
    <property type="term" value="F:tRNA-uridine aminocarboxypropyltransferase activity"/>
    <property type="evidence" value="ECO:0007669"/>
    <property type="project" value="UniProtKB-EC"/>
</dbReference>
<reference evidence="8" key="2">
    <citation type="submission" date="2015-02" db="UniProtKB">
        <authorList>
            <consortium name="EnsemblMetazoa"/>
        </authorList>
    </citation>
    <scope>IDENTIFICATION</scope>
</reference>
<feature type="domain" description="DTW" evidence="7">
    <location>
        <begin position="25"/>
        <end position="217"/>
    </location>
</feature>